<evidence type="ECO:0000313" key="1">
    <source>
        <dbReference type="EnsemblPlants" id="AVESA.00010b.r2.7DG1377850.1.CDS.1"/>
    </source>
</evidence>
<dbReference type="EnsemblPlants" id="AVESA.00010b.r2.7DG1377850.1">
    <property type="protein sequence ID" value="AVESA.00010b.r2.7DG1377850.1.CDS.1"/>
    <property type="gene ID" value="AVESA.00010b.r2.7DG1377850"/>
</dbReference>
<organism evidence="1 2">
    <name type="scientific">Avena sativa</name>
    <name type="common">Oat</name>
    <dbReference type="NCBI Taxonomy" id="4498"/>
    <lineage>
        <taxon>Eukaryota</taxon>
        <taxon>Viridiplantae</taxon>
        <taxon>Streptophyta</taxon>
        <taxon>Embryophyta</taxon>
        <taxon>Tracheophyta</taxon>
        <taxon>Spermatophyta</taxon>
        <taxon>Magnoliopsida</taxon>
        <taxon>Liliopsida</taxon>
        <taxon>Poales</taxon>
        <taxon>Poaceae</taxon>
        <taxon>BOP clade</taxon>
        <taxon>Pooideae</taxon>
        <taxon>Poodae</taxon>
        <taxon>Poeae</taxon>
        <taxon>Poeae Chloroplast Group 1 (Aveneae type)</taxon>
        <taxon>Aveninae</taxon>
        <taxon>Avena</taxon>
    </lineage>
</organism>
<reference evidence="1" key="1">
    <citation type="submission" date="2021-05" db="EMBL/GenBank/DDBJ databases">
        <authorList>
            <person name="Scholz U."/>
            <person name="Mascher M."/>
            <person name="Fiebig A."/>
        </authorList>
    </citation>
    <scope>NUCLEOTIDE SEQUENCE [LARGE SCALE GENOMIC DNA]</scope>
</reference>
<protein>
    <submittedName>
        <fullName evidence="1">Uncharacterized protein</fullName>
    </submittedName>
</protein>
<proteinExistence type="predicted"/>
<evidence type="ECO:0000313" key="2">
    <source>
        <dbReference type="Proteomes" id="UP001732700"/>
    </source>
</evidence>
<keyword evidence="2" id="KW-1185">Reference proteome</keyword>
<sequence>MNTVLAPCLHRYVLVFMDDILFYSLSLPEHVKHLSEVLKLLREAQLFMKESKCSFACDSLEYVGHIISAAGVATNPNKTQAMIDWPQPTIVTELRGFLGLTGYYRKFVRNYAIITKPLTTLLKKKGFEWSDKVTEAFQALKQDMVSTPILRLPDFMIQFVVETDACDSGIGAVLMQEQMLGKSCLMPCFSLSVVT</sequence>
<name>A0ACD6AG68_AVESA</name>
<reference evidence="1" key="2">
    <citation type="submission" date="2025-09" db="UniProtKB">
        <authorList>
            <consortium name="EnsemblPlants"/>
        </authorList>
    </citation>
    <scope>IDENTIFICATION</scope>
</reference>
<accession>A0ACD6AG68</accession>
<dbReference type="Proteomes" id="UP001732700">
    <property type="component" value="Chromosome 7D"/>
</dbReference>